<proteinExistence type="predicted"/>
<dbReference type="EMBL" id="NMUH01002216">
    <property type="protein sequence ID" value="MQL98622.1"/>
    <property type="molecule type" value="Genomic_DNA"/>
</dbReference>
<dbReference type="AlphaFoldDB" id="A0A843VIL6"/>
<feature type="compositionally biased region" description="Basic and acidic residues" evidence="1">
    <location>
        <begin position="18"/>
        <end position="27"/>
    </location>
</feature>
<feature type="compositionally biased region" description="Low complexity" evidence="1">
    <location>
        <begin position="367"/>
        <end position="383"/>
    </location>
</feature>
<comment type="caution">
    <text evidence="2">The sequence shown here is derived from an EMBL/GenBank/DDBJ whole genome shotgun (WGS) entry which is preliminary data.</text>
</comment>
<protein>
    <submittedName>
        <fullName evidence="2">Uncharacterized protein</fullName>
    </submittedName>
</protein>
<feature type="region of interest" description="Disordered" evidence="1">
    <location>
        <begin position="1"/>
        <end position="33"/>
    </location>
</feature>
<accession>A0A843VIL6</accession>
<sequence length="422" mass="45789">MRRRHSNPTNPSKRMTKIWREKPKTDPNHSSYTQVLRSPGVGKLLEPRGDELILWLNAKSLKQNRKVYLVHADRYRLHLGLCDCKYISGHRQRIYNLLSLGIASASEAEDAKGEDITFSDAHACGSFPSLTKLLTVKGVLTPSSLNGDAVLSAAIFNKDNDEICCSTFCISGLTSGDASTHFKASLRVSRNPGCAVFTLMIDATHCVLSKPVGGFPVRRSSSMITPRLCCSTFCISGLTSGDASTHFKASLRVSRNPGCAVFTLVIDATHCVLSKPVGGFPVRRSSSMITPRLGEAIHRKEGISSYSHCVQGYAASPSSDSTSEAREDEDDQAPEDRNEASLAKAEWLRDEDTRASSSCRRRRGEESSPFPSSPPCSRSASLSIAPWRGDSASPAISFPANPVLSWQGICPGWFALPSSHPA</sequence>
<dbReference type="Proteomes" id="UP000652761">
    <property type="component" value="Unassembled WGS sequence"/>
</dbReference>
<reference evidence="2" key="1">
    <citation type="submission" date="2017-07" db="EMBL/GenBank/DDBJ databases">
        <title>Taro Niue Genome Assembly and Annotation.</title>
        <authorList>
            <person name="Atibalentja N."/>
            <person name="Keating K."/>
            <person name="Fields C.J."/>
        </authorList>
    </citation>
    <scope>NUCLEOTIDE SEQUENCE</scope>
    <source>
        <strain evidence="2">Niue_2</strain>
        <tissue evidence="2">Leaf</tissue>
    </source>
</reference>
<name>A0A843VIL6_COLES</name>
<evidence type="ECO:0000313" key="2">
    <source>
        <dbReference type="EMBL" id="MQL98622.1"/>
    </source>
</evidence>
<gene>
    <name evidence="2" type="ORF">Taro_031338</name>
</gene>
<evidence type="ECO:0000256" key="1">
    <source>
        <dbReference type="SAM" id="MobiDB-lite"/>
    </source>
</evidence>
<keyword evidence="3" id="KW-1185">Reference proteome</keyword>
<evidence type="ECO:0000313" key="3">
    <source>
        <dbReference type="Proteomes" id="UP000652761"/>
    </source>
</evidence>
<feature type="region of interest" description="Disordered" evidence="1">
    <location>
        <begin position="313"/>
        <end position="383"/>
    </location>
</feature>
<organism evidence="2 3">
    <name type="scientific">Colocasia esculenta</name>
    <name type="common">Wild taro</name>
    <name type="synonym">Arum esculentum</name>
    <dbReference type="NCBI Taxonomy" id="4460"/>
    <lineage>
        <taxon>Eukaryota</taxon>
        <taxon>Viridiplantae</taxon>
        <taxon>Streptophyta</taxon>
        <taxon>Embryophyta</taxon>
        <taxon>Tracheophyta</taxon>
        <taxon>Spermatophyta</taxon>
        <taxon>Magnoliopsida</taxon>
        <taxon>Liliopsida</taxon>
        <taxon>Araceae</taxon>
        <taxon>Aroideae</taxon>
        <taxon>Colocasieae</taxon>
        <taxon>Colocasia</taxon>
    </lineage>
</organism>